<reference evidence="3" key="1">
    <citation type="submission" date="2019-03" db="EMBL/GenBank/DDBJ databases">
        <title>Long read genome sequence of the mycoparasitic Pythium oligandrum ATCC 38472 isolated from sugarbeet rhizosphere.</title>
        <authorList>
            <person name="Gaulin E."/>
        </authorList>
    </citation>
    <scope>NUCLEOTIDE SEQUENCE</scope>
    <source>
        <strain evidence="3">ATCC 38472_TT</strain>
    </source>
</reference>
<organism evidence="3 4">
    <name type="scientific">Pythium oligandrum</name>
    <name type="common">Mycoparasitic fungus</name>
    <dbReference type="NCBI Taxonomy" id="41045"/>
    <lineage>
        <taxon>Eukaryota</taxon>
        <taxon>Sar</taxon>
        <taxon>Stramenopiles</taxon>
        <taxon>Oomycota</taxon>
        <taxon>Peronosporomycetes</taxon>
        <taxon>Pythiales</taxon>
        <taxon>Pythiaceae</taxon>
        <taxon>Pythium</taxon>
    </lineage>
</organism>
<comment type="caution">
    <text evidence="3">The sequence shown here is derived from an EMBL/GenBank/DDBJ whole genome shotgun (WGS) entry which is preliminary data.</text>
</comment>
<keyword evidence="2" id="KW-0802">TPR repeat</keyword>
<evidence type="ECO:0000313" key="4">
    <source>
        <dbReference type="Proteomes" id="UP000794436"/>
    </source>
</evidence>
<dbReference type="PANTHER" id="PTHR45641">
    <property type="entry name" value="TETRATRICOPEPTIDE REPEAT PROTEIN (AFU_ORTHOLOGUE AFUA_6G03870)"/>
    <property type="match status" value="1"/>
</dbReference>
<keyword evidence="4" id="KW-1185">Reference proteome</keyword>
<dbReference type="AlphaFoldDB" id="A0A8K1FKT6"/>
<dbReference type="OrthoDB" id="194358at2759"/>
<dbReference type="Pfam" id="PF13424">
    <property type="entry name" value="TPR_12"/>
    <property type="match status" value="2"/>
</dbReference>
<protein>
    <recommendedName>
        <fullName evidence="5">Kinesin light chain</fullName>
    </recommendedName>
</protein>
<accession>A0A8K1FKT6</accession>
<name>A0A8K1FKT6_PYTOL</name>
<evidence type="ECO:0000256" key="1">
    <source>
        <dbReference type="ARBA" id="ARBA00022737"/>
    </source>
</evidence>
<evidence type="ECO:0008006" key="5">
    <source>
        <dbReference type="Google" id="ProtNLM"/>
    </source>
</evidence>
<proteinExistence type="predicted"/>
<dbReference type="PANTHER" id="PTHR45641:SF19">
    <property type="entry name" value="NEPHROCYSTIN-3"/>
    <property type="match status" value="1"/>
</dbReference>
<keyword evidence="1" id="KW-0677">Repeat</keyword>
<dbReference type="SUPFAM" id="SSF48452">
    <property type="entry name" value="TPR-like"/>
    <property type="match status" value="2"/>
</dbReference>
<evidence type="ECO:0000313" key="3">
    <source>
        <dbReference type="EMBL" id="TMW66406.1"/>
    </source>
</evidence>
<evidence type="ECO:0000256" key="2">
    <source>
        <dbReference type="ARBA" id="ARBA00022803"/>
    </source>
</evidence>
<dbReference type="InterPro" id="IPR011990">
    <property type="entry name" value="TPR-like_helical_dom_sf"/>
</dbReference>
<dbReference type="Proteomes" id="UP000794436">
    <property type="component" value="Unassembled WGS sequence"/>
</dbReference>
<sequence length="323" mass="36378">MKRFASIELLARRESLLAADPVAQRVVALTQLEDELTEETDALVRHELHALHAKMRLHGDTHAGLLITLDRLTERYRSTGRLAKALETAEREMSLTEALYGQSHLQTLTWLNNTAEILWLLGRLDESEDYFTQAHRGFVEQLGDSDLSTLQVLENLTLVCSQLGRVVDTERLLRELLRLLSAVYDDGSNERVLNLTMQLGSVVIAQRRINEALEIFTTCLHLTESIYGQNHSQVAVCHDQLGRCWFLLGNMEQAETAFLRSMQLVSSSNAVLSLTERQRLHNNLAMVAIAKRSHAAVVQKLQAEYQLDTGTISVPATYTNYVA</sequence>
<dbReference type="EMBL" id="SPLM01000036">
    <property type="protein sequence ID" value="TMW66406.1"/>
    <property type="molecule type" value="Genomic_DNA"/>
</dbReference>
<gene>
    <name evidence="3" type="ORF">Poli38472_004171</name>
</gene>
<dbReference type="Gene3D" id="1.25.40.10">
    <property type="entry name" value="Tetratricopeptide repeat domain"/>
    <property type="match status" value="2"/>
</dbReference>